<evidence type="ECO:0000256" key="6">
    <source>
        <dbReference type="RuleBase" id="RU003435"/>
    </source>
</evidence>
<dbReference type="InterPro" id="IPR011977">
    <property type="entry name" value="Pept_M3B_clade3"/>
</dbReference>
<keyword evidence="3 6" id="KW-0378">Hydrolase</keyword>
<dbReference type="Proteomes" id="UP000236340">
    <property type="component" value="Unassembled WGS sequence"/>
</dbReference>
<sequence length="597" mass="68210">MSEADQQWDLSPLYKGPDDPALAQALADAAAVAEQFRRDFRGRIAADSLSADLLAAALRGYRELQQTLLLPYLYAQLLFSADSEPDAHKALIARVREAWSAISEKTLFFELEILRIDEEHFSRLVKDPEIADYRHYLEQLRVHTPYTLSEEVEQALKRKDLSGREAFVQLFDELSAGLRFSFRMPGEENEQEVTGEELLSLLYHADRRVRETAFSTFLRKHAEQSLVLTSCFNNILLDHGREAELRGYPDLMTPTHLASETAPEMVERMMEVSEQNYSLAQDYFALKKTLLGYETLKNTDLYAPVGGEGRHYSLDEARRKVLDSFGGFSPRLAEAAAAFFDERRIDLLPRPGKSGGAFCMGMMPGQLPYVLTNFTGTLRDVSTLAHELGHGVHYTLSQKQHLFHFHAPLPFAETASVFAEMLLTRHLLQHERDRETRIALLCAKIEDIIATTFRQNVLTRFELAAHRQRGEGLLSADDLCRLWWDENKKLFGDKVEMIEPYRWGWSYISHFIHARFYCYSYVFGELLTLSLYQRYLEEGSPFVPKYLDLLASGGSDRPQALLDPFAIDLADPGFWQKGYDVVRGLLDELRALLRGSP</sequence>
<evidence type="ECO:0000313" key="10">
    <source>
        <dbReference type="Proteomes" id="UP000236340"/>
    </source>
</evidence>
<dbReference type="PANTHER" id="PTHR11804:SF5">
    <property type="entry name" value="OLIGOENDOPEPTIDASE F"/>
    <property type="match status" value="1"/>
</dbReference>
<dbReference type="Gene3D" id="1.10.1370.20">
    <property type="entry name" value="Oligoendopeptidase f, C-terminal domain"/>
    <property type="match status" value="1"/>
</dbReference>
<dbReference type="InterPro" id="IPR045090">
    <property type="entry name" value="Pept_M3A_M3B"/>
</dbReference>
<dbReference type="AlphaFoldDB" id="A0A2K2HEE9"/>
<gene>
    <name evidence="9" type="ORF">C2E25_00125</name>
</gene>
<keyword evidence="4 6" id="KW-0862">Zinc</keyword>
<evidence type="ECO:0000259" key="7">
    <source>
        <dbReference type="Pfam" id="PF01432"/>
    </source>
</evidence>
<dbReference type="GO" id="GO:0006518">
    <property type="term" value="P:peptide metabolic process"/>
    <property type="evidence" value="ECO:0007669"/>
    <property type="project" value="TreeGrafter"/>
</dbReference>
<dbReference type="OrthoDB" id="9766487at2"/>
<dbReference type="SUPFAM" id="SSF55486">
    <property type="entry name" value="Metalloproteases ('zincins'), catalytic domain"/>
    <property type="match status" value="1"/>
</dbReference>
<keyword evidence="1 6" id="KW-0645">Protease</keyword>
<dbReference type="InterPro" id="IPR013647">
    <property type="entry name" value="OligopepF_N_dom"/>
</dbReference>
<evidence type="ECO:0000256" key="4">
    <source>
        <dbReference type="ARBA" id="ARBA00022833"/>
    </source>
</evidence>
<dbReference type="CDD" id="cd09610">
    <property type="entry name" value="M3B_PepF"/>
    <property type="match status" value="1"/>
</dbReference>
<dbReference type="NCBIfam" id="TIGR02290">
    <property type="entry name" value="M3_fam_3"/>
    <property type="match status" value="1"/>
</dbReference>
<protein>
    <submittedName>
        <fullName evidence="9">Oligoendopeptidase F</fullName>
    </submittedName>
</protein>
<evidence type="ECO:0000259" key="8">
    <source>
        <dbReference type="Pfam" id="PF08439"/>
    </source>
</evidence>
<dbReference type="InterPro" id="IPR001567">
    <property type="entry name" value="Pept_M3A_M3B_dom"/>
</dbReference>
<reference evidence="9 10" key="1">
    <citation type="journal article" date="2018" name="Genome Announc.">
        <title>Genome Sequence of Geothermobacter sp. HR-1 Iron Reducer from the Loihi Seamount.</title>
        <authorList>
            <person name="Smith H."/>
            <person name="Abuyen K."/>
            <person name="Tremblay J."/>
            <person name="Savalia P."/>
            <person name="Perez-Rodriguez I."/>
            <person name="Emerson D."/>
            <person name="Tully B."/>
            <person name="Amend J."/>
        </authorList>
    </citation>
    <scope>NUCLEOTIDE SEQUENCE [LARGE SCALE GENOMIC DNA]</scope>
    <source>
        <strain evidence="9 10">HR-1</strain>
    </source>
</reference>
<feature type="domain" description="Oligopeptidase F N-terminal" evidence="8">
    <location>
        <begin position="112"/>
        <end position="180"/>
    </location>
</feature>
<evidence type="ECO:0000256" key="5">
    <source>
        <dbReference type="ARBA" id="ARBA00023049"/>
    </source>
</evidence>
<dbReference type="GO" id="GO:0046872">
    <property type="term" value="F:metal ion binding"/>
    <property type="evidence" value="ECO:0007669"/>
    <property type="project" value="UniProtKB-UniRule"/>
</dbReference>
<dbReference type="Gene3D" id="1.20.140.70">
    <property type="entry name" value="Oligopeptidase f, N-terminal domain"/>
    <property type="match status" value="1"/>
</dbReference>
<dbReference type="InterPro" id="IPR042088">
    <property type="entry name" value="OligoPept_F_C"/>
</dbReference>
<dbReference type="EMBL" id="PPFX01000001">
    <property type="protein sequence ID" value="PNU21674.1"/>
    <property type="molecule type" value="Genomic_DNA"/>
</dbReference>
<dbReference type="GO" id="GO:0006508">
    <property type="term" value="P:proteolysis"/>
    <property type="evidence" value="ECO:0007669"/>
    <property type="project" value="UniProtKB-KW"/>
</dbReference>
<name>A0A2K2HEE9_9BACT</name>
<evidence type="ECO:0000313" key="9">
    <source>
        <dbReference type="EMBL" id="PNU21674.1"/>
    </source>
</evidence>
<comment type="caution">
    <text evidence="9">The sequence shown here is derived from an EMBL/GenBank/DDBJ whole genome shotgun (WGS) entry which is preliminary data.</text>
</comment>
<evidence type="ECO:0000256" key="1">
    <source>
        <dbReference type="ARBA" id="ARBA00022670"/>
    </source>
</evidence>
<organism evidence="9 10">
    <name type="scientific">Geothermobacter hydrogeniphilus</name>
    <dbReference type="NCBI Taxonomy" id="1969733"/>
    <lineage>
        <taxon>Bacteria</taxon>
        <taxon>Pseudomonadati</taxon>
        <taxon>Thermodesulfobacteriota</taxon>
        <taxon>Desulfuromonadia</taxon>
        <taxon>Desulfuromonadales</taxon>
        <taxon>Geothermobacteraceae</taxon>
        <taxon>Geothermobacter</taxon>
    </lineage>
</organism>
<feature type="domain" description="Peptidase M3A/M3B catalytic" evidence="7">
    <location>
        <begin position="201"/>
        <end position="579"/>
    </location>
</feature>
<evidence type="ECO:0000256" key="3">
    <source>
        <dbReference type="ARBA" id="ARBA00022801"/>
    </source>
</evidence>
<dbReference type="GO" id="GO:0004222">
    <property type="term" value="F:metalloendopeptidase activity"/>
    <property type="evidence" value="ECO:0007669"/>
    <property type="project" value="InterPro"/>
</dbReference>
<evidence type="ECO:0000256" key="2">
    <source>
        <dbReference type="ARBA" id="ARBA00022723"/>
    </source>
</evidence>
<dbReference type="Pfam" id="PF08439">
    <property type="entry name" value="Peptidase_M3_N"/>
    <property type="match status" value="1"/>
</dbReference>
<accession>A0A2K2HEE9</accession>
<proteinExistence type="inferred from homology"/>
<comment type="cofactor">
    <cofactor evidence="6">
        <name>Zn(2+)</name>
        <dbReference type="ChEBI" id="CHEBI:29105"/>
    </cofactor>
    <text evidence="6">Binds 1 zinc ion.</text>
</comment>
<dbReference type="Pfam" id="PF01432">
    <property type="entry name" value="Peptidase_M3"/>
    <property type="match status" value="1"/>
</dbReference>
<comment type="similarity">
    <text evidence="6">Belongs to the peptidase M3 family.</text>
</comment>
<keyword evidence="5 6" id="KW-0482">Metalloprotease</keyword>
<dbReference type="PANTHER" id="PTHR11804">
    <property type="entry name" value="PROTEASE M3 THIMET OLIGOPEPTIDASE-RELATED"/>
    <property type="match status" value="1"/>
</dbReference>
<keyword evidence="2 6" id="KW-0479">Metal-binding</keyword>
<dbReference type="RefSeq" id="WP_103113789.1">
    <property type="nucleotide sequence ID" value="NZ_PPFX01000001.1"/>
</dbReference>